<organism evidence="3 4">
    <name type="scientific">Hohenbuehelia grisea</name>
    <dbReference type="NCBI Taxonomy" id="104357"/>
    <lineage>
        <taxon>Eukaryota</taxon>
        <taxon>Fungi</taxon>
        <taxon>Dikarya</taxon>
        <taxon>Basidiomycota</taxon>
        <taxon>Agaricomycotina</taxon>
        <taxon>Agaricomycetes</taxon>
        <taxon>Agaricomycetidae</taxon>
        <taxon>Agaricales</taxon>
        <taxon>Pleurotineae</taxon>
        <taxon>Pleurotaceae</taxon>
        <taxon>Hohenbuehelia</taxon>
    </lineage>
</organism>
<gene>
    <name evidence="3" type="ORF">HGRIS_009775</name>
</gene>
<keyword evidence="1" id="KW-0472">Membrane</keyword>
<keyword evidence="1" id="KW-0812">Transmembrane</keyword>
<evidence type="ECO:0000259" key="2">
    <source>
        <dbReference type="Pfam" id="PF24841"/>
    </source>
</evidence>
<reference evidence="4" key="1">
    <citation type="submission" date="2024-06" db="EMBL/GenBank/DDBJ databases">
        <title>Multi-omics analyses provide insights into the biosynthesis of the anticancer antibiotic pleurotin in Hohenbuehelia grisea.</title>
        <authorList>
            <person name="Weaver J.A."/>
            <person name="Alberti F."/>
        </authorList>
    </citation>
    <scope>NUCLEOTIDE SEQUENCE [LARGE SCALE GENOMIC DNA]</scope>
    <source>
        <strain evidence="4">T-177</strain>
    </source>
</reference>
<accession>A0ABR3J3M4</accession>
<dbReference type="Proteomes" id="UP001556367">
    <property type="component" value="Unassembled WGS sequence"/>
</dbReference>
<feature type="transmembrane region" description="Helical" evidence="1">
    <location>
        <begin position="160"/>
        <end position="186"/>
    </location>
</feature>
<dbReference type="EMBL" id="JASNQZ010000012">
    <property type="protein sequence ID" value="KAL0949735.1"/>
    <property type="molecule type" value="Genomic_DNA"/>
</dbReference>
<protein>
    <recommendedName>
        <fullName evidence="2">DUF7719 domain-containing protein</fullName>
    </recommendedName>
</protein>
<keyword evidence="4" id="KW-1185">Reference proteome</keyword>
<dbReference type="InterPro" id="IPR056136">
    <property type="entry name" value="DUF7719"/>
</dbReference>
<name>A0ABR3J3M4_9AGAR</name>
<evidence type="ECO:0000313" key="3">
    <source>
        <dbReference type="EMBL" id="KAL0949735.1"/>
    </source>
</evidence>
<evidence type="ECO:0000313" key="4">
    <source>
        <dbReference type="Proteomes" id="UP001556367"/>
    </source>
</evidence>
<feature type="transmembrane region" description="Helical" evidence="1">
    <location>
        <begin position="125"/>
        <end position="148"/>
    </location>
</feature>
<feature type="domain" description="DUF7719" evidence="2">
    <location>
        <begin position="123"/>
        <end position="189"/>
    </location>
</feature>
<dbReference type="Pfam" id="PF24841">
    <property type="entry name" value="DUF7719"/>
    <property type="match status" value="1"/>
</dbReference>
<feature type="transmembrane region" description="Helical" evidence="1">
    <location>
        <begin position="65"/>
        <end position="83"/>
    </location>
</feature>
<comment type="caution">
    <text evidence="3">The sequence shown here is derived from an EMBL/GenBank/DDBJ whole genome shotgun (WGS) entry which is preliminary data.</text>
</comment>
<proteinExistence type="predicted"/>
<dbReference type="PANTHER" id="PTHR37846:SF1">
    <property type="entry name" value="DEACETYLASE-LIKE PROTEIN"/>
    <property type="match status" value="1"/>
</dbReference>
<evidence type="ECO:0000256" key="1">
    <source>
        <dbReference type="SAM" id="Phobius"/>
    </source>
</evidence>
<sequence>MARNRRAAKAAPPQPEVTPLVDIPDEEKWRMINATGILKRAAEVSPGVHEREEEEQTLGDEIFDALLLIIPFSFLLMLMEILIHHQYGRRVSVQAILDRMLPSIPILSVFIFYTARYKQYRKMQIFLFVLGSIASFRTLWLVSRASWLVNMKQCPPMITIWIYTIQQMNLGPAVLNLALTGLYVWVMDLKPFR</sequence>
<keyword evidence="1" id="KW-1133">Transmembrane helix</keyword>
<dbReference type="PANTHER" id="PTHR37846">
    <property type="entry name" value="YALI0B21296P"/>
    <property type="match status" value="1"/>
</dbReference>
<feature type="transmembrane region" description="Helical" evidence="1">
    <location>
        <begin position="95"/>
        <end position="113"/>
    </location>
</feature>